<dbReference type="GO" id="GO:0006207">
    <property type="term" value="P:'de novo' pyrimidine nucleobase biosynthetic process"/>
    <property type="evidence" value="ECO:0007669"/>
    <property type="project" value="InterPro"/>
</dbReference>
<comment type="catalytic activity">
    <reaction evidence="6">
        <text>orotidine 5'-phosphate + H(+) = UMP + CO2</text>
        <dbReference type="Rhea" id="RHEA:11596"/>
        <dbReference type="ChEBI" id="CHEBI:15378"/>
        <dbReference type="ChEBI" id="CHEBI:16526"/>
        <dbReference type="ChEBI" id="CHEBI:57538"/>
        <dbReference type="ChEBI" id="CHEBI:57865"/>
        <dbReference type="EC" id="4.1.1.23"/>
    </reaction>
</comment>
<dbReference type="KEGG" id="lrug:AB8B22_04950"/>
<evidence type="ECO:0000256" key="7">
    <source>
        <dbReference type="PIRSR" id="PIRSR614732-1"/>
    </source>
</evidence>
<keyword evidence="4 6" id="KW-0665">Pyrimidine biosynthesis</keyword>
<feature type="binding site" evidence="6 8">
    <location>
        <position position="17"/>
    </location>
    <ligand>
        <name>substrate</name>
    </ligand>
</feature>
<name>A0AB39VJ48_9FUSO</name>
<sequence>MNKINEKAKEKIFVALDFDNLEDAKKLVEQLGDNISMYKVGLESYLSTDGKLVDYLHEKGKKVFLDLKFHDITNTVKMACKNAIQKNVFMFNIHCSNGSKTMREVSNLVKESDSKSLLIGVTVLTNLSGDDISEMFKSSLNVEEMVLNLATIAKNNGMHGIVCSPLESKKIKEKLGQNFVTVCPGVRPAFTLNAQGKSDDDQNRIMTPFDAIKNNVDFLVVGRPITKAENPVESAKLILEEISQAL</sequence>
<feature type="binding site" evidence="6 8">
    <location>
        <position position="125"/>
    </location>
    <ligand>
        <name>substrate</name>
    </ligand>
</feature>
<keyword evidence="5 6" id="KW-0456">Lyase</keyword>
<dbReference type="InterPro" id="IPR011060">
    <property type="entry name" value="RibuloseP-bd_barrel"/>
</dbReference>
<feature type="binding site" evidence="6 8">
    <location>
        <position position="39"/>
    </location>
    <ligand>
        <name>substrate</name>
    </ligand>
</feature>
<dbReference type="GO" id="GO:0044205">
    <property type="term" value="P:'de novo' UMP biosynthetic process"/>
    <property type="evidence" value="ECO:0007669"/>
    <property type="project" value="UniProtKB-UniRule"/>
</dbReference>
<feature type="binding site" evidence="6 8">
    <location>
        <position position="202"/>
    </location>
    <ligand>
        <name>substrate</name>
    </ligand>
</feature>
<dbReference type="InterPro" id="IPR047596">
    <property type="entry name" value="OMPdecase_bac"/>
</dbReference>
<dbReference type="NCBIfam" id="NF001273">
    <property type="entry name" value="PRK00230.1"/>
    <property type="match status" value="1"/>
</dbReference>
<feature type="domain" description="Orotidine 5'-phosphate decarboxylase" evidence="9">
    <location>
        <begin position="11"/>
        <end position="238"/>
    </location>
</feature>
<dbReference type="Gene3D" id="3.20.20.70">
    <property type="entry name" value="Aldolase class I"/>
    <property type="match status" value="1"/>
</dbReference>
<comment type="pathway">
    <text evidence="2 6">Pyrimidine metabolism; UMP biosynthesis via de novo pathway; UMP from orotate: step 2/2.</text>
</comment>
<evidence type="ECO:0000256" key="8">
    <source>
        <dbReference type="PIRSR" id="PIRSR614732-2"/>
    </source>
</evidence>
<dbReference type="CDD" id="cd04725">
    <property type="entry name" value="OMP_decarboxylase_like"/>
    <property type="match status" value="1"/>
</dbReference>
<accession>A0AB39VJ48</accession>
<dbReference type="InterPro" id="IPR001754">
    <property type="entry name" value="OMPdeCOase_dom"/>
</dbReference>
<organism evidence="10">
    <name type="scientific">Leptotrichia rugosa</name>
    <dbReference type="NCBI Taxonomy" id="3239302"/>
    <lineage>
        <taxon>Bacteria</taxon>
        <taxon>Fusobacteriati</taxon>
        <taxon>Fusobacteriota</taxon>
        <taxon>Fusobacteriia</taxon>
        <taxon>Fusobacteriales</taxon>
        <taxon>Leptotrichiaceae</taxon>
        <taxon>Leptotrichia</taxon>
    </lineage>
</organism>
<comment type="subunit">
    <text evidence="6">Homodimer.</text>
</comment>
<dbReference type="PANTHER" id="PTHR32119:SF2">
    <property type="entry name" value="OROTIDINE 5'-PHOSPHATE DECARBOXYLASE"/>
    <property type="match status" value="1"/>
</dbReference>
<evidence type="ECO:0000256" key="2">
    <source>
        <dbReference type="ARBA" id="ARBA00004861"/>
    </source>
</evidence>
<reference evidence="10" key="1">
    <citation type="submission" date="2024-07" db="EMBL/GenBank/DDBJ databases">
        <authorList>
            <person name="Li X.-J."/>
            <person name="Wang X."/>
        </authorList>
    </citation>
    <scope>NUCLEOTIDE SEQUENCE</scope>
    <source>
        <strain evidence="10">HSP-334</strain>
    </source>
</reference>
<feature type="binding site" evidence="6 8">
    <location>
        <position position="222"/>
    </location>
    <ligand>
        <name>substrate</name>
    </ligand>
</feature>
<comment type="function">
    <text evidence="1 6">Catalyzes the decarboxylation of orotidine 5'-monophosphate (OMP) to uridine 5'-monophosphate (UMP).</text>
</comment>
<dbReference type="GO" id="GO:0005829">
    <property type="term" value="C:cytosol"/>
    <property type="evidence" value="ECO:0007669"/>
    <property type="project" value="TreeGrafter"/>
</dbReference>
<evidence type="ECO:0000256" key="1">
    <source>
        <dbReference type="ARBA" id="ARBA00002356"/>
    </source>
</evidence>
<dbReference type="InterPro" id="IPR014732">
    <property type="entry name" value="OMPdecase"/>
</dbReference>
<feature type="active site" description="For OMPdecase activity" evidence="7">
    <location>
        <position position="66"/>
    </location>
</feature>
<dbReference type="SUPFAM" id="SSF51366">
    <property type="entry name" value="Ribulose-phoshate binding barrel"/>
    <property type="match status" value="1"/>
</dbReference>
<dbReference type="Pfam" id="PF00215">
    <property type="entry name" value="OMPdecase"/>
    <property type="match status" value="1"/>
</dbReference>
<dbReference type="EC" id="4.1.1.23" evidence="6"/>
<feature type="active site" description="For OMPdecase activity" evidence="7">
    <location>
        <position position="68"/>
    </location>
</feature>
<feature type="binding site" evidence="6">
    <location>
        <begin position="66"/>
        <end position="75"/>
    </location>
    <ligand>
        <name>substrate</name>
    </ligand>
</feature>
<feature type="binding site" evidence="6 8">
    <location>
        <position position="187"/>
    </location>
    <ligand>
        <name>substrate</name>
    </ligand>
</feature>
<comment type="similarity">
    <text evidence="6">Belongs to the OMP decarboxylase family. Type 1 subfamily.</text>
</comment>
<evidence type="ECO:0000256" key="5">
    <source>
        <dbReference type="ARBA" id="ARBA00023239"/>
    </source>
</evidence>
<feature type="binding site" evidence="6 8">
    <location>
        <position position="223"/>
    </location>
    <ligand>
        <name>substrate</name>
    </ligand>
</feature>
<dbReference type="EMBL" id="CP165644">
    <property type="protein sequence ID" value="XDU67763.1"/>
    <property type="molecule type" value="Genomic_DNA"/>
</dbReference>
<protein>
    <recommendedName>
        <fullName evidence="6">Orotidine 5'-phosphate decarboxylase</fullName>
        <ecNumber evidence="6">4.1.1.23</ecNumber>
    </recommendedName>
    <alternativeName>
        <fullName evidence="6">OMP decarboxylase</fullName>
        <shortName evidence="6">OMPDCase</shortName>
        <shortName evidence="6">OMPdecase</shortName>
    </alternativeName>
</protein>
<dbReference type="NCBIfam" id="TIGR01740">
    <property type="entry name" value="pyrF"/>
    <property type="match status" value="1"/>
</dbReference>
<dbReference type="HAMAP" id="MF_01200_B">
    <property type="entry name" value="OMPdecase_type1_B"/>
    <property type="match status" value="1"/>
</dbReference>
<evidence type="ECO:0000259" key="9">
    <source>
        <dbReference type="SMART" id="SM00934"/>
    </source>
</evidence>
<dbReference type="SMART" id="SM00934">
    <property type="entry name" value="OMPdecase"/>
    <property type="match status" value="1"/>
</dbReference>
<dbReference type="AlphaFoldDB" id="A0AB39VJ48"/>
<dbReference type="PANTHER" id="PTHR32119">
    <property type="entry name" value="OROTIDINE 5'-PHOSPHATE DECARBOXYLASE"/>
    <property type="match status" value="1"/>
</dbReference>
<keyword evidence="3 6" id="KW-0210">Decarboxylase</keyword>
<evidence type="ECO:0000313" key="10">
    <source>
        <dbReference type="EMBL" id="XDU67763.1"/>
    </source>
</evidence>
<proteinExistence type="inferred from homology"/>
<dbReference type="GO" id="GO:0004590">
    <property type="term" value="F:orotidine-5'-phosphate decarboxylase activity"/>
    <property type="evidence" value="ECO:0007669"/>
    <property type="project" value="UniProtKB-UniRule"/>
</dbReference>
<feature type="active site" description="For OMPdecase activity" evidence="7">
    <location>
        <position position="71"/>
    </location>
</feature>
<feature type="active site" description="Proton donor" evidence="6">
    <location>
        <position position="68"/>
    </location>
</feature>
<dbReference type="RefSeq" id="WP_369711893.1">
    <property type="nucleotide sequence ID" value="NZ_CP165644.1"/>
</dbReference>
<dbReference type="InterPro" id="IPR013785">
    <property type="entry name" value="Aldolase_TIM"/>
</dbReference>
<evidence type="ECO:0000256" key="4">
    <source>
        <dbReference type="ARBA" id="ARBA00022975"/>
    </source>
</evidence>
<evidence type="ECO:0000256" key="6">
    <source>
        <dbReference type="HAMAP-Rule" id="MF_01200"/>
    </source>
</evidence>
<gene>
    <name evidence="6 10" type="primary">pyrF</name>
    <name evidence="10" type="ORF">AB8B22_04950</name>
</gene>
<evidence type="ECO:0000256" key="3">
    <source>
        <dbReference type="ARBA" id="ARBA00022793"/>
    </source>
</evidence>